<feature type="non-terminal residue" evidence="1">
    <location>
        <position position="284"/>
    </location>
</feature>
<organism evidence="1 2">
    <name type="scientific">Trichoderma lentiforme</name>
    <dbReference type="NCBI Taxonomy" id="1567552"/>
    <lineage>
        <taxon>Eukaryota</taxon>
        <taxon>Fungi</taxon>
        <taxon>Dikarya</taxon>
        <taxon>Ascomycota</taxon>
        <taxon>Pezizomycotina</taxon>
        <taxon>Sordariomycetes</taxon>
        <taxon>Hypocreomycetidae</taxon>
        <taxon>Hypocreales</taxon>
        <taxon>Hypocreaceae</taxon>
        <taxon>Trichoderma</taxon>
    </lineage>
</organism>
<dbReference type="AlphaFoldDB" id="A0A9P4XL20"/>
<dbReference type="Proteomes" id="UP000801864">
    <property type="component" value="Unassembled WGS sequence"/>
</dbReference>
<evidence type="ECO:0000313" key="2">
    <source>
        <dbReference type="Proteomes" id="UP000801864"/>
    </source>
</evidence>
<keyword evidence="2" id="KW-1185">Reference proteome</keyword>
<dbReference type="PANTHER" id="PTHR14097">
    <property type="entry name" value="OXIDOREDUCTASE HTATIP2"/>
    <property type="match status" value="1"/>
</dbReference>
<gene>
    <name evidence="1" type="ORF">CFAM422_003844</name>
</gene>
<accession>A0A9P4XL20</accession>
<sequence>HPRNELVVTGLSHPHIETESRQVQSTDSIQAGNMKLIIVGASGFVATELISQALRRPDVTSLVALSRKPVTAPDGENAAKLKSVVISDYGEYPDDVKKELAGANACIWYESFSQLQSLPPAMTYGTVGITPPNLRKYPFDEVVRICQTNTLSGMKAFRETNPAPEFRFLYMGDPFEADSEKKPPFMIEYLQMRAETEEKVLAYARENKFDACVAKPGFMTGGPFNPLRTVMGLVFRLTPFGTLPVQTVAAAMLDQAVTGFEKEHLGIEDLKRIGTKAIEESGKR</sequence>
<dbReference type="PANTHER" id="PTHR14097:SF8">
    <property type="entry name" value="NAD(P)-BINDING DOMAIN-CONTAINING PROTEIN"/>
    <property type="match status" value="1"/>
</dbReference>
<dbReference type="Gene3D" id="3.40.50.720">
    <property type="entry name" value="NAD(P)-binding Rossmann-like Domain"/>
    <property type="match status" value="1"/>
</dbReference>
<dbReference type="SUPFAM" id="SSF51735">
    <property type="entry name" value="NAD(P)-binding Rossmann-fold domains"/>
    <property type="match status" value="1"/>
</dbReference>
<dbReference type="InterPro" id="IPR036291">
    <property type="entry name" value="NAD(P)-bd_dom_sf"/>
</dbReference>
<name>A0A9P4XL20_9HYPO</name>
<evidence type="ECO:0000313" key="1">
    <source>
        <dbReference type="EMBL" id="KAF3074077.1"/>
    </source>
</evidence>
<reference evidence="1 2" key="1">
    <citation type="submission" date="2018-06" db="EMBL/GenBank/DDBJ databases">
        <title>Genome analysis of cellulolytic fungus Trichoderma lentiforme CFAM-422.</title>
        <authorList>
            <person name="Steindorff A.S."/>
            <person name="Formighieri E.F."/>
            <person name="Midorikawa G.E.O."/>
            <person name="Tamietti M.S."/>
            <person name="Ramos E.Z."/>
            <person name="Silva A.S."/>
            <person name="Bon E.P.S."/>
            <person name="Mendes T.D."/>
            <person name="Damaso M.C.T."/>
            <person name="Favaro L.C.L."/>
        </authorList>
    </citation>
    <scope>NUCLEOTIDE SEQUENCE [LARGE SCALE GENOMIC DNA]</scope>
    <source>
        <strain evidence="1 2">CFAM-422</strain>
    </source>
</reference>
<comment type="caution">
    <text evidence="1">The sequence shown here is derived from an EMBL/GenBank/DDBJ whole genome shotgun (WGS) entry which is preliminary data.</text>
</comment>
<dbReference type="EMBL" id="QLNT01000005">
    <property type="protein sequence ID" value="KAF3074077.1"/>
    <property type="molecule type" value="Genomic_DNA"/>
</dbReference>
<proteinExistence type="predicted"/>
<protein>
    <recommendedName>
        <fullName evidence="3">NAD(P)-binding domain-containing protein</fullName>
    </recommendedName>
</protein>
<evidence type="ECO:0008006" key="3">
    <source>
        <dbReference type="Google" id="ProtNLM"/>
    </source>
</evidence>